<dbReference type="EMBL" id="MIKG01000014">
    <property type="protein sequence ID" value="RAO71236.1"/>
    <property type="molecule type" value="Genomic_DNA"/>
</dbReference>
<dbReference type="GO" id="GO:0008180">
    <property type="term" value="C:COP9 signalosome"/>
    <property type="evidence" value="ECO:0007669"/>
    <property type="project" value="TreeGrafter"/>
</dbReference>
<evidence type="ECO:0000259" key="3">
    <source>
        <dbReference type="Pfam" id="PF22788"/>
    </source>
</evidence>
<keyword evidence="1" id="KW-0963">Cytoplasm</keyword>
<dbReference type="Pfam" id="PF22788">
    <property type="entry name" value="COP9_hel_rpt"/>
    <property type="match status" value="1"/>
</dbReference>
<dbReference type="GeneID" id="63796464"/>
<dbReference type="GO" id="GO:0006511">
    <property type="term" value="P:ubiquitin-dependent protein catabolic process"/>
    <property type="evidence" value="ECO:0007669"/>
    <property type="project" value="TreeGrafter"/>
</dbReference>
<dbReference type="Proteomes" id="UP000249363">
    <property type="component" value="Unassembled WGS sequence"/>
</dbReference>
<gene>
    <name evidence="4" type="ORF">BHQ10_007248</name>
</gene>
<dbReference type="InterPro" id="IPR055089">
    <property type="entry name" value="COP9_N"/>
</dbReference>
<evidence type="ECO:0000313" key="5">
    <source>
        <dbReference type="Proteomes" id="UP000249363"/>
    </source>
</evidence>
<dbReference type="RefSeq" id="XP_040735752.1">
    <property type="nucleotide sequence ID" value="XM_040879923.1"/>
</dbReference>
<name>A0A364L615_TALAM</name>
<evidence type="ECO:0000256" key="2">
    <source>
        <dbReference type="SAM" id="MobiDB-lite"/>
    </source>
</evidence>
<dbReference type="PANTHER" id="PTHR10758:SF1">
    <property type="entry name" value="COP9 SIGNALOSOME COMPLEX SUBUNIT 3"/>
    <property type="match status" value="1"/>
</dbReference>
<feature type="region of interest" description="Disordered" evidence="2">
    <location>
        <begin position="464"/>
        <end position="502"/>
    </location>
</feature>
<dbReference type="STRING" id="1196081.A0A364L615"/>
<dbReference type="AlphaFoldDB" id="A0A364L615"/>
<organism evidence="4 5">
    <name type="scientific">Talaromyces amestolkiae</name>
    <dbReference type="NCBI Taxonomy" id="1196081"/>
    <lineage>
        <taxon>Eukaryota</taxon>
        <taxon>Fungi</taxon>
        <taxon>Dikarya</taxon>
        <taxon>Ascomycota</taxon>
        <taxon>Pezizomycotina</taxon>
        <taxon>Eurotiomycetes</taxon>
        <taxon>Eurotiomycetidae</taxon>
        <taxon>Eurotiales</taxon>
        <taxon>Trichocomaceae</taxon>
        <taxon>Talaromyces</taxon>
        <taxon>Talaromyces sect. Talaromyces</taxon>
    </lineage>
</organism>
<feature type="domain" description="COP9 signalosome complex subunit 3 N-terminal helical repeats" evidence="3">
    <location>
        <begin position="44"/>
        <end position="292"/>
    </location>
</feature>
<sequence length="502" mass="56919">MEDVLDRLRSFPPADTDTTSYELYDTHAYEFLISTRENLRSILDSPEKVQSLLDALDPSAHSLAYLLVLHSYVNRIRRKGLNVSPEDLKPGNLLWSRTVTFLKTFDPNQVRCAASEWRVVIEFISRVAEVDNKPFLAIRPIRDSIIRMDPTCASFTVSHLYLTRLCLLAKAYKIARPIIDRTIFAIPSSADRLFIQHSQGESDTNAAKPPYIFEPPMKITYTDHLQYFLYGGMIYMALKEWSKARHFLSIVISCPVVNAVSLIMVEAYKKWVLVNLLENGTTASVPKITSPVALKTYRALARPYDALATTFISGKWERLRDEAQIGDTVWRNDNNNGLVQQVLLTFRKKAVRNLGNTFAAVTTADVSQRALSNSMNVQETERYIVALTAQEGFSTSLIHPSKDSNTSMLRFLTGQSSEPSIELEVSLEEQLRSQHKKLELLIQNIKNSDRKLEFTKEYISHLRKAQKRNDGASRDAAGGFGGGGRKREQNVDIDEDMMDELQ</sequence>
<proteinExistence type="predicted"/>
<comment type="caution">
    <text evidence="4">The sequence shown here is derived from an EMBL/GenBank/DDBJ whole genome shotgun (WGS) entry which is preliminary data.</text>
</comment>
<feature type="compositionally biased region" description="Acidic residues" evidence="2">
    <location>
        <begin position="491"/>
        <end position="502"/>
    </location>
</feature>
<accession>A0A364L615</accession>
<dbReference type="PANTHER" id="PTHR10758">
    <property type="entry name" value="26S PROTEASOME NON-ATPASE REGULATORY SUBUNIT 3/COP9 SIGNALOSOME COMPLEX SUBUNIT 3"/>
    <property type="match status" value="1"/>
</dbReference>
<reference evidence="4 5" key="1">
    <citation type="journal article" date="2017" name="Biotechnol. Biofuels">
        <title>Differential beta-glucosidase expression as a function of carbon source availability in Talaromyces amestolkiae: a genomic and proteomic approach.</title>
        <authorList>
            <person name="de Eugenio L.I."/>
            <person name="Mendez-Liter J.A."/>
            <person name="Nieto-Dominguez M."/>
            <person name="Alonso L."/>
            <person name="Gil-Munoz J."/>
            <person name="Barriuso J."/>
            <person name="Prieto A."/>
            <person name="Martinez M.J."/>
        </authorList>
    </citation>
    <scope>NUCLEOTIDE SEQUENCE [LARGE SCALE GENOMIC DNA]</scope>
    <source>
        <strain evidence="4 5">CIB</strain>
    </source>
</reference>
<evidence type="ECO:0000256" key="1">
    <source>
        <dbReference type="ARBA" id="ARBA00022490"/>
    </source>
</evidence>
<protein>
    <recommendedName>
        <fullName evidence="3">COP9 signalosome complex subunit 3 N-terminal helical repeats domain-containing protein</fullName>
    </recommendedName>
</protein>
<evidence type="ECO:0000313" key="4">
    <source>
        <dbReference type="EMBL" id="RAO71236.1"/>
    </source>
</evidence>
<dbReference type="OrthoDB" id="29061at2759"/>
<keyword evidence="5" id="KW-1185">Reference proteome</keyword>
<dbReference type="InterPro" id="IPR050756">
    <property type="entry name" value="CSN3"/>
</dbReference>